<evidence type="ECO:0000313" key="2">
    <source>
        <dbReference type="Proteomes" id="UP000054928"/>
    </source>
</evidence>
<reference evidence="2" key="1">
    <citation type="submission" date="2014-09" db="EMBL/GenBank/DDBJ databases">
        <authorList>
            <person name="Sharma Rahul"/>
            <person name="Thines Marco"/>
        </authorList>
    </citation>
    <scope>NUCLEOTIDE SEQUENCE [LARGE SCALE GENOMIC DNA]</scope>
</reference>
<dbReference type="Proteomes" id="UP000054928">
    <property type="component" value="Unassembled WGS sequence"/>
</dbReference>
<dbReference type="GeneID" id="59053040"/>
<dbReference type="RefSeq" id="XP_036263093.1">
    <property type="nucleotide sequence ID" value="XM_036407385.1"/>
</dbReference>
<keyword evidence="2" id="KW-1185">Reference proteome</keyword>
<sequence>MSTDHPNFEVEVERDLRLLQLRVQHNKNQRVLTQTSITNLLMVLHATLSSERSAYSLQFFSSDISGSNKMDENNSLDKDYQATVYCKDRSFILI</sequence>
<organism evidence="1 2">
    <name type="scientific">Plasmopara halstedii</name>
    <name type="common">Downy mildew of sunflower</name>
    <dbReference type="NCBI Taxonomy" id="4781"/>
    <lineage>
        <taxon>Eukaryota</taxon>
        <taxon>Sar</taxon>
        <taxon>Stramenopiles</taxon>
        <taxon>Oomycota</taxon>
        <taxon>Peronosporomycetes</taxon>
        <taxon>Peronosporales</taxon>
        <taxon>Peronosporaceae</taxon>
        <taxon>Plasmopara</taxon>
    </lineage>
</organism>
<name>A0A0P1AE30_PLAHL</name>
<dbReference type="EMBL" id="CCYD01000322">
    <property type="protein sequence ID" value="CEG38886.1"/>
    <property type="molecule type" value="Genomic_DNA"/>
</dbReference>
<accession>A0A0P1AE30</accession>
<proteinExistence type="predicted"/>
<evidence type="ECO:0000313" key="1">
    <source>
        <dbReference type="EMBL" id="CEG38886.1"/>
    </source>
</evidence>
<dbReference type="AlphaFoldDB" id="A0A0P1AE30"/>
<protein>
    <submittedName>
        <fullName evidence="1">Uncharacterized protein</fullName>
    </submittedName>
</protein>